<keyword evidence="1" id="KW-0732">Signal</keyword>
<organism evidence="3 4">
    <name type="scientific">Segatella copri</name>
    <dbReference type="NCBI Taxonomy" id="165179"/>
    <lineage>
        <taxon>Bacteria</taxon>
        <taxon>Pseudomonadati</taxon>
        <taxon>Bacteroidota</taxon>
        <taxon>Bacteroidia</taxon>
        <taxon>Bacteroidales</taxon>
        <taxon>Prevotellaceae</taxon>
        <taxon>Segatella</taxon>
    </lineage>
</organism>
<name>A0AA90ZRC1_9BACT</name>
<protein>
    <submittedName>
        <fullName evidence="3">DUF4377 domain-containing protein</fullName>
    </submittedName>
</protein>
<feature type="chain" id="PRO_5043278694" evidence="1">
    <location>
        <begin position="25"/>
        <end position="286"/>
    </location>
</feature>
<dbReference type="PROSITE" id="PS51257">
    <property type="entry name" value="PROKAR_LIPOPROTEIN"/>
    <property type="match status" value="1"/>
</dbReference>
<dbReference type="InterPro" id="IPR025485">
    <property type="entry name" value="DUF4377"/>
</dbReference>
<dbReference type="Proteomes" id="UP000423156">
    <property type="component" value="Unassembled WGS sequence"/>
</dbReference>
<evidence type="ECO:0000256" key="1">
    <source>
        <dbReference type="SAM" id="SignalP"/>
    </source>
</evidence>
<dbReference type="Pfam" id="PF14302">
    <property type="entry name" value="DUF4377"/>
    <property type="match status" value="1"/>
</dbReference>
<dbReference type="AlphaFoldDB" id="A0AA90ZRC1"/>
<feature type="signal peptide" evidence="1">
    <location>
        <begin position="1"/>
        <end position="24"/>
    </location>
</feature>
<reference evidence="4" key="1">
    <citation type="submission" date="2019-09" db="EMBL/GenBank/DDBJ databases">
        <title>Distinct polysaccharide growth profiles of human intestinal Prevotella copri isolates.</title>
        <authorList>
            <person name="Fehlner-Peach H."/>
            <person name="Magnabosco C."/>
            <person name="Raghavan V."/>
            <person name="Scher J.U."/>
            <person name="Tett A."/>
            <person name="Cox L.M."/>
            <person name="Gottsegen C."/>
            <person name="Watters A."/>
            <person name="Wiltshire- Gordon J.D."/>
            <person name="Segata N."/>
            <person name="Bonneau R."/>
            <person name="Littman D.R."/>
        </authorList>
    </citation>
    <scope>NUCLEOTIDE SEQUENCE [LARGE SCALE GENOMIC DNA]</scope>
    <source>
        <strain evidence="4">BU41712</strain>
    </source>
</reference>
<feature type="domain" description="DUF4377" evidence="2">
    <location>
        <begin position="41"/>
        <end position="117"/>
    </location>
</feature>
<proteinExistence type="predicted"/>
<evidence type="ECO:0000313" key="4">
    <source>
        <dbReference type="Proteomes" id="UP000423156"/>
    </source>
</evidence>
<dbReference type="EMBL" id="VZBZ01000012">
    <property type="protein sequence ID" value="MQN76621.1"/>
    <property type="molecule type" value="Genomic_DNA"/>
</dbReference>
<evidence type="ECO:0000313" key="3">
    <source>
        <dbReference type="EMBL" id="MQN76621.1"/>
    </source>
</evidence>
<evidence type="ECO:0000259" key="2">
    <source>
        <dbReference type="Pfam" id="PF14302"/>
    </source>
</evidence>
<comment type="caution">
    <text evidence="3">The sequence shown here is derived from an EMBL/GenBank/DDBJ whole genome shotgun (WGS) entry which is preliminary data.</text>
</comment>
<gene>
    <name evidence="3" type="ORF">F7D71_01795</name>
</gene>
<dbReference type="RefSeq" id="WP_153091624.1">
    <property type="nucleotide sequence ID" value="NZ_VZBX01000015.1"/>
</dbReference>
<accession>A0AA90ZRC1</accession>
<sequence>MNIQKTRFCFYAILLVVLSLLASCIDDNEPVDKQETVTLYVSANMGQTSGLTGTMHDCMLVKEKGDDTWNTWALEGIKGFNYEKGYDYELLVTKTTYANPPADGGAYGYSLIQIVSKTAIVHAKIAKQASLQQTYPTVSAIISDPTVKSKMEEAWAKMKSNASSSGRNEYGFYIYYDSNSKQYSCGTMVKGPTIAGCEGTNASVSLGIPTNNITVCAFFHCHTTLEYCPSTVSRATGPSSADKSFATTNKLPGILYDYSIKKLVGGMKKDASYKVYTFGPSQRVFP</sequence>